<proteinExistence type="predicted"/>
<accession>A0ABS2Q5M8</accession>
<comment type="caution">
    <text evidence="2">The sequence shown here is derived from an EMBL/GenBank/DDBJ whole genome shotgun (WGS) entry which is preliminary data.</text>
</comment>
<keyword evidence="1" id="KW-1133">Transmembrane helix</keyword>
<protein>
    <submittedName>
        <fullName evidence="2">Uncharacterized protein</fullName>
    </submittedName>
</protein>
<keyword evidence="1" id="KW-0472">Membrane</keyword>
<dbReference type="Proteomes" id="UP000823201">
    <property type="component" value="Unassembled WGS sequence"/>
</dbReference>
<reference evidence="2 3" key="1">
    <citation type="submission" date="2021-01" db="EMBL/GenBank/DDBJ databases">
        <title>Genomic Encyclopedia of Type Strains, Phase IV (KMG-IV): sequencing the most valuable type-strain genomes for metagenomic binning, comparative biology and taxonomic classification.</title>
        <authorList>
            <person name="Goeker M."/>
        </authorList>
    </citation>
    <scope>NUCLEOTIDE SEQUENCE [LARGE SCALE GENOMIC DNA]</scope>
    <source>
        <strain evidence="2 3">DSM 100968</strain>
    </source>
</reference>
<evidence type="ECO:0000256" key="1">
    <source>
        <dbReference type="SAM" id="Phobius"/>
    </source>
</evidence>
<name>A0ABS2Q5M8_9BACL</name>
<dbReference type="EMBL" id="JAFBEV010000003">
    <property type="protein sequence ID" value="MBM7657094.1"/>
    <property type="molecule type" value="Genomic_DNA"/>
</dbReference>
<keyword evidence="3" id="KW-1185">Reference proteome</keyword>
<evidence type="ECO:0000313" key="3">
    <source>
        <dbReference type="Proteomes" id="UP000823201"/>
    </source>
</evidence>
<keyword evidence="1" id="KW-0812">Transmembrane</keyword>
<evidence type="ECO:0000313" key="2">
    <source>
        <dbReference type="EMBL" id="MBM7657094.1"/>
    </source>
</evidence>
<feature type="transmembrane region" description="Helical" evidence="1">
    <location>
        <begin position="16"/>
        <end position="37"/>
    </location>
</feature>
<organism evidence="2 3">
    <name type="scientific">Sporolactobacillus spathodeae</name>
    <dbReference type="NCBI Taxonomy" id="1465502"/>
    <lineage>
        <taxon>Bacteria</taxon>
        <taxon>Bacillati</taxon>
        <taxon>Bacillota</taxon>
        <taxon>Bacilli</taxon>
        <taxon>Bacillales</taxon>
        <taxon>Sporolactobacillaceae</taxon>
        <taxon>Sporolactobacillus</taxon>
    </lineage>
</organism>
<sequence length="53" mass="5912">MNQTHEVVLQNEWSKVIGSSINLFGVIVILVATIIFLSSNYKSYILATENISI</sequence>
<gene>
    <name evidence="2" type="ORF">JOC27_000535</name>
</gene>